<dbReference type="GO" id="GO:0006152">
    <property type="term" value="P:purine nucleoside catabolic process"/>
    <property type="evidence" value="ECO:0007669"/>
    <property type="project" value="TreeGrafter"/>
</dbReference>
<evidence type="ECO:0000259" key="1">
    <source>
        <dbReference type="PROSITE" id="PS51747"/>
    </source>
</evidence>
<evidence type="ECO:0000313" key="3">
    <source>
        <dbReference type="Proteomes" id="UP000218165"/>
    </source>
</evidence>
<gene>
    <name evidence="2" type="ORF">CFK38_16400</name>
</gene>
<dbReference type="Gene3D" id="3.40.140.10">
    <property type="entry name" value="Cytidine Deaminase, domain 2"/>
    <property type="match status" value="1"/>
</dbReference>
<dbReference type="RefSeq" id="WP_096804033.1">
    <property type="nucleotide sequence ID" value="NZ_CP023563.1"/>
</dbReference>
<dbReference type="InterPro" id="IPR002125">
    <property type="entry name" value="CMP_dCMP_dom"/>
</dbReference>
<dbReference type="AlphaFoldDB" id="A0A291GRR2"/>
<dbReference type="SUPFAM" id="SSF53927">
    <property type="entry name" value="Cytidine deaminase-like"/>
    <property type="match status" value="1"/>
</dbReference>
<accession>A0A291GRR2</accession>
<evidence type="ECO:0000313" key="2">
    <source>
        <dbReference type="EMBL" id="ATG52925.1"/>
    </source>
</evidence>
<reference evidence="3" key="1">
    <citation type="submission" date="2017-09" db="EMBL/GenBank/DDBJ databases">
        <title>Brachybacterium sp. VM2412.</title>
        <authorList>
            <person name="Tak E.J."/>
            <person name="Bae J.-W."/>
        </authorList>
    </citation>
    <scope>NUCLEOTIDE SEQUENCE [LARGE SCALE GENOMIC DNA]</scope>
    <source>
        <strain evidence="3">VM2412</strain>
    </source>
</reference>
<dbReference type="Proteomes" id="UP000218165">
    <property type="component" value="Chromosome"/>
</dbReference>
<dbReference type="PROSITE" id="PS51747">
    <property type="entry name" value="CYT_DCMP_DEAMINASES_2"/>
    <property type="match status" value="1"/>
</dbReference>
<dbReference type="InterPro" id="IPR016193">
    <property type="entry name" value="Cytidine_deaminase-like"/>
</dbReference>
<dbReference type="Pfam" id="PF00383">
    <property type="entry name" value="dCMP_cyt_deam_1"/>
    <property type="match status" value="1"/>
</dbReference>
<dbReference type="EMBL" id="CP023563">
    <property type="protein sequence ID" value="ATG52925.1"/>
    <property type="molecule type" value="Genomic_DNA"/>
</dbReference>
<protein>
    <submittedName>
        <fullName evidence="2">tRNA-specific adenosine deaminase</fullName>
    </submittedName>
</protein>
<organism evidence="2 3">
    <name type="scientific">Brachybacterium vulturis</name>
    <dbReference type="NCBI Taxonomy" id="2017484"/>
    <lineage>
        <taxon>Bacteria</taxon>
        <taxon>Bacillati</taxon>
        <taxon>Actinomycetota</taxon>
        <taxon>Actinomycetes</taxon>
        <taxon>Micrococcales</taxon>
        <taxon>Dermabacteraceae</taxon>
        <taxon>Brachybacterium</taxon>
    </lineage>
</organism>
<dbReference type="PANTHER" id="PTHR11079">
    <property type="entry name" value="CYTOSINE DEAMINASE FAMILY MEMBER"/>
    <property type="match status" value="1"/>
</dbReference>
<name>A0A291GRR2_9MICO</name>
<dbReference type="OrthoDB" id="9802676at2"/>
<keyword evidence="3" id="KW-1185">Reference proteome</keyword>
<dbReference type="KEGG" id="brz:CFK38_16400"/>
<sequence>MSSSAESDLLQHAVDLATANVDAGGGPFGAVIVMAGGRRFEGVNRVTAHHDPTAHAEVAAIREACRQLGGHELRGAVLYASCEPCPMCLAAALWARIERVVFAAGRDDATRAGFDDAMIYEFFESPIHRGRLPTAQHRHVEAIAPFEAWRAYEGRMEY</sequence>
<proteinExistence type="predicted"/>
<dbReference type="CDD" id="cd01285">
    <property type="entry name" value="nucleoside_deaminase"/>
    <property type="match status" value="1"/>
</dbReference>
<dbReference type="PANTHER" id="PTHR11079:SF161">
    <property type="entry name" value="CMP_DCMP-TYPE DEAMINASE DOMAIN-CONTAINING PROTEIN"/>
    <property type="match status" value="1"/>
</dbReference>
<feature type="domain" description="CMP/dCMP-type deaminase" evidence="1">
    <location>
        <begin position="4"/>
        <end position="117"/>
    </location>
</feature>
<dbReference type="GO" id="GO:0047974">
    <property type="term" value="F:guanosine deaminase activity"/>
    <property type="evidence" value="ECO:0007669"/>
    <property type="project" value="TreeGrafter"/>
</dbReference>